<gene>
    <name evidence="1" type="ORF">FWK35_00010978</name>
</gene>
<sequence>VKSKIFPIVFKSVRKSLKKVTEKQEFLPKTSFRQIRFFYMVVIQKIITINN</sequence>
<dbReference type="EMBL" id="VUJU01000883">
    <property type="protein sequence ID" value="KAF0767834.1"/>
    <property type="molecule type" value="Genomic_DNA"/>
</dbReference>
<evidence type="ECO:0000313" key="1">
    <source>
        <dbReference type="EMBL" id="KAF0767834.1"/>
    </source>
</evidence>
<protein>
    <submittedName>
        <fullName evidence="1">Uncharacterized protein</fullName>
    </submittedName>
</protein>
<reference evidence="1 2" key="1">
    <citation type="submission" date="2019-08" db="EMBL/GenBank/DDBJ databases">
        <title>Whole genome of Aphis craccivora.</title>
        <authorList>
            <person name="Voronova N.V."/>
            <person name="Shulinski R.S."/>
            <person name="Bandarenka Y.V."/>
            <person name="Zhorov D.G."/>
            <person name="Warner D."/>
        </authorList>
    </citation>
    <scope>NUCLEOTIDE SEQUENCE [LARGE SCALE GENOMIC DNA]</scope>
    <source>
        <strain evidence="1">180601</strain>
        <tissue evidence="1">Whole Body</tissue>
    </source>
</reference>
<accession>A0A6G0ZB49</accession>
<dbReference type="Proteomes" id="UP000478052">
    <property type="component" value="Unassembled WGS sequence"/>
</dbReference>
<feature type="non-terminal residue" evidence="1">
    <location>
        <position position="1"/>
    </location>
</feature>
<dbReference type="AlphaFoldDB" id="A0A6G0ZB49"/>
<evidence type="ECO:0000313" key="2">
    <source>
        <dbReference type="Proteomes" id="UP000478052"/>
    </source>
</evidence>
<comment type="caution">
    <text evidence="1">The sequence shown here is derived from an EMBL/GenBank/DDBJ whole genome shotgun (WGS) entry which is preliminary data.</text>
</comment>
<proteinExistence type="predicted"/>
<keyword evidence="2" id="KW-1185">Reference proteome</keyword>
<organism evidence="1 2">
    <name type="scientific">Aphis craccivora</name>
    <name type="common">Cowpea aphid</name>
    <dbReference type="NCBI Taxonomy" id="307492"/>
    <lineage>
        <taxon>Eukaryota</taxon>
        <taxon>Metazoa</taxon>
        <taxon>Ecdysozoa</taxon>
        <taxon>Arthropoda</taxon>
        <taxon>Hexapoda</taxon>
        <taxon>Insecta</taxon>
        <taxon>Pterygota</taxon>
        <taxon>Neoptera</taxon>
        <taxon>Paraneoptera</taxon>
        <taxon>Hemiptera</taxon>
        <taxon>Sternorrhyncha</taxon>
        <taxon>Aphidomorpha</taxon>
        <taxon>Aphidoidea</taxon>
        <taxon>Aphididae</taxon>
        <taxon>Aphidini</taxon>
        <taxon>Aphis</taxon>
        <taxon>Aphis</taxon>
    </lineage>
</organism>
<name>A0A6G0ZB49_APHCR</name>